<evidence type="ECO:0000313" key="1">
    <source>
        <dbReference type="EMBL" id="ADO67348.1"/>
    </source>
</evidence>
<dbReference type="GeneID" id="9887717"/>
<gene>
    <name evidence="1" type="ORF">crov314</name>
</gene>
<protein>
    <submittedName>
        <fullName evidence="1">Uncharacterized protein</fullName>
    </submittedName>
</protein>
<dbReference type="KEGG" id="vg:9887717"/>
<organism evidence="1 2">
    <name type="scientific">Cafeteria roenbergensis virus (strain BV-PW1)</name>
    <name type="common">CroV</name>
    <dbReference type="NCBI Taxonomy" id="693272"/>
    <lineage>
        <taxon>Viruses</taxon>
        <taxon>Varidnaviria</taxon>
        <taxon>Bamfordvirae</taxon>
        <taxon>Nucleocytoviricota</taxon>
        <taxon>Megaviricetes</taxon>
        <taxon>Imitervirales</taxon>
        <taxon>Mimiviridae</taxon>
        <taxon>Aliimimivirinae</taxon>
        <taxon>Rheavirus</taxon>
        <taxon>Rheavirus sinusmexicani</taxon>
    </lineage>
</organism>
<sequence>MKFHEFTIKHLNKIQSNKIQVNSEIKPFLINFNNIETITIKKNNINNLIKSKFLPNEIYKEISKYQNTYSTQMDNLLLFFYADNNYNIKRQIKFIKYFNGINQFFKSLTKKPFDKLIKISIYFSPFKKFIKEEIISPININSGFTYNNNIIIFREEEWKKVLIHELIHVYGIDNYQFEVIPFINGLDMKYEALTEYIALIIHSQLISFISKTNFKTIIIDEIIFNIIQSNKILNHWKINKWNDFKKKKIIVKSSPFSYFIFKTELLINYSKHKYLLEQFILPEVNLTNLSNLLLIPYNLNDNNLRMTLYDII</sequence>
<reference evidence="1 2" key="1">
    <citation type="journal article" date="2010" name="Proc. Natl. Acad. Sci. U.S.A.">
        <title>Giant virus with a remarkable complement of genes infects marine zooplankton.</title>
        <authorList>
            <person name="Fischer M.G."/>
            <person name="Allen M.J."/>
            <person name="Wilson W.H."/>
            <person name="Suttle C.A."/>
        </authorList>
    </citation>
    <scope>NUCLEOTIDE SEQUENCE [LARGE SCALE GENOMIC DNA]</scope>
    <source>
        <strain evidence="1 2">BV-PW1</strain>
    </source>
</reference>
<accession>E3T585</accession>
<dbReference type="EMBL" id="GU244497">
    <property type="protein sequence ID" value="ADO67348.1"/>
    <property type="molecule type" value="Genomic_DNA"/>
</dbReference>
<dbReference type="RefSeq" id="YP_003969947.1">
    <property type="nucleotide sequence ID" value="NC_014637.1"/>
</dbReference>
<name>E3T585_CROVB</name>
<keyword evidence="2" id="KW-1185">Reference proteome</keyword>
<proteinExistence type="predicted"/>
<evidence type="ECO:0000313" key="2">
    <source>
        <dbReference type="Proteomes" id="UP000029781"/>
    </source>
</evidence>
<organismHost>
    <name type="scientific">Cafeteria roenbergensis</name>
    <name type="common">Marine flagellate</name>
    <dbReference type="NCBI Taxonomy" id="33653"/>
</organismHost>
<dbReference type="Proteomes" id="UP000029781">
    <property type="component" value="Segment"/>
</dbReference>